<evidence type="ECO:0000313" key="2">
    <source>
        <dbReference type="EMBL" id="MFC5290465.1"/>
    </source>
</evidence>
<name>A0ABW0EY24_9PSEU</name>
<organism evidence="2 3">
    <name type="scientific">Actinokineospora guangxiensis</name>
    <dbReference type="NCBI Taxonomy" id="1490288"/>
    <lineage>
        <taxon>Bacteria</taxon>
        <taxon>Bacillati</taxon>
        <taxon>Actinomycetota</taxon>
        <taxon>Actinomycetes</taxon>
        <taxon>Pseudonocardiales</taxon>
        <taxon>Pseudonocardiaceae</taxon>
        <taxon>Actinokineospora</taxon>
    </lineage>
</organism>
<feature type="transmembrane region" description="Helical" evidence="1">
    <location>
        <begin position="110"/>
        <end position="132"/>
    </location>
</feature>
<comment type="caution">
    <text evidence="2">The sequence shown here is derived from an EMBL/GenBank/DDBJ whole genome shotgun (WGS) entry which is preliminary data.</text>
</comment>
<accession>A0ABW0EY24</accession>
<sequence length="144" mass="16254">MTSFLFDLAFYVTVPFWLLMVVAPRWSVTQTVIGSPLIVLPGVVIWAVLAVPIFPEVWAAVTSPSLDVLRDLVADDRAIALLWTQILAWDLFLGRWVFLESRRLDMNPFAMGPLLVLLIMLSPLVLPVFLVLRANARRRVEQPA</sequence>
<dbReference type="EMBL" id="JBHSKF010000017">
    <property type="protein sequence ID" value="MFC5290465.1"/>
    <property type="molecule type" value="Genomic_DNA"/>
</dbReference>
<dbReference type="Proteomes" id="UP001596157">
    <property type="component" value="Unassembled WGS sequence"/>
</dbReference>
<dbReference type="InterPro" id="IPR025461">
    <property type="entry name" value="ABA4-like"/>
</dbReference>
<feature type="transmembrane region" description="Helical" evidence="1">
    <location>
        <begin position="37"/>
        <end position="58"/>
    </location>
</feature>
<keyword evidence="3" id="KW-1185">Reference proteome</keyword>
<dbReference type="RefSeq" id="WP_378250357.1">
    <property type="nucleotide sequence ID" value="NZ_JBHSKF010000017.1"/>
</dbReference>
<reference evidence="3" key="1">
    <citation type="journal article" date="2019" name="Int. J. Syst. Evol. Microbiol.">
        <title>The Global Catalogue of Microorganisms (GCM) 10K type strain sequencing project: providing services to taxonomists for standard genome sequencing and annotation.</title>
        <authorList>
            <consortium name="The Broad Institute Genomics Platform"/>
            <consortium name="The Broad Institute Genome Sequencing Center for Infectious Disease"/>
            <person name="Wu L."/>
            <person name="Ma J."/>
        </authorList>
    </citation>
    <scope>NUCLEOTIDE SEQUENCE [LARGE SCALE GENOMIC DNA]</scope>
    <source>
        <strain evidence="3">CCUG 59778</strain>
    </source>
</reference>
<proteinExistence type="predicted"/>
<keyword evidence="1" id="KW-1133">Transmembrane helix</keyword>
<dbReference type="Pfam" id="PF14108">
    <property type="entry name" value="ABA4-like"/>
    <property type="match status" value="1"/>
</dbReference>
<evidence type="ECO:0000313" key="3">
    <source>
        <dbReference type="Proteomes" id="UP001596157"/>
    </source>
</evidence>
<protein>
    <submittedName>
        <fullName evidence="2">ABA4-like family protein</fullName>
    </submittedName>
</protein>
<gene>
    <name evidence="2" type="ORF">ACFPM7_25720</name>
</gene>
<keyword evidence="1" id="KW-0812">Transmembrane</keyword>
<evidence type="ECO:0000256" key="1">
    <source>
        <dbReference type="SAM" id="Phobius"/>
    </source>
</evidence>
<keyword evidence="1" id="KW-0472">Membrane</keyword>